<dbReference type="EMBL" id="DWWO01000027">
    <property type="protein sequence ID" value="HJC33476.1"/>
    <property type="molecule type" value="Genomic_DNA"/>
</dbReference>
<feature type="binding site" evidence="1">
    <location>
        <position position="261"/>
    </location>
    <ligand>
        <name>Mg(2+)</name>
        <dbReference type="ChEBI" id="CHEBI:18420"/>
        <label>1</label>
    </ligand>
</feature>
<gene>
    <name evidence="2" type="ORF">H9758_02660</name>
</gene>
<organism evidence="2 3">
    <name type="scientific">Candidatus Mediterraneibacter faecipullorum</name>
    <dbReference type="NCBI Taxonomy" id="2838670"/>
    <lineage>
        <taxon>Bacteria</taxon>
        <taxon>Bacillati</taxon>
        <taxon>Bacillota</taxon>
        <taxon>Clostridia</taxon>
        <taxon>Lachnospirales</taxon>
        <taxon>Lachnospiraceae</taxon>
        <taxon>Mediterraneibacter</taxon>
    </lineage>
</organism>
<dbReference type="Gene3D" id="1.10.4080.10">
    <property type="entry name" value="ADP-ribosylation/Crystallin J1"/>
    <property type="match status" value="1"/>
</dbReference>
<sequence length="615" mass="70398">MEKEKYRKFYDKVYGGWLGKCLGGAAGAPVEGIKRLITDIDYRDVIRPDLPNDDLDLQLLWLEVMEEKGLSTTAEDLADAWNRKCWYPFNEYGYFLKNYERAIMPPYSGSFNNHFFAESEGCPIRSEIWGMLFPGKPDKAAGFAQMDGSLDHTGNAIWIEMYYAALEAEAFKAEDMRKLLLGQKKYLPENSKARECLEDVIKWEQEYPENWIMSWKKLTRKYLHNDFTNAVINLGIVVLALLYGKEDLDKVIRIAFSSGFDTDCTCATAGAIWGILYGSSKIPDSLKALINDKFVVGIIVKRKDNSIKQLSEDTCLLAEKLENQNIVNLPVTMKIEYLEKPVLGSAGQCVFGIKVRNYSDKTYSSIMRIVEIPEGWRVLPDNIPLTVEPGKEQEVEFKAMLLPDTKLLRNKNILNVQYGQYEKKFGIAGAQEWIAAGPFFEPLDKKEPDGYPSPHGEGCSLPSPECLVNNAVYLSTDYLNEDELIKSFNKEETQKISSSEDLLPLDKHFSFQGQGCIYLKQTIIADKDQTVWVVIGNNDGFRLWINGDICMERDEIRLWTPYNNYELIHLHKGKNEIILKLLRRTETLKFSFGLKVYGGCHFHRTRWCTNLTCEI</sequence>
<comment type="cofactor">
    <cofactor evidence="1">
        <name>Mg(2+)</name>
        <dbReference type="ChEBI" id="CHEBI:18420"/>
    </cofactor>
    <text evidence="1">Binds 2 magnesium ions per subunit.</text>
</comment>
<dbReference type="SUPFAM" id="SSF101478">
    <property type="entry name" value="ADP-ribosylglycohydrolase"/>
    <property type="match status" value="1"/>
</dbReference>
<name>A0A9D2NLA3_9FIRM</name>
<feature type="binding site" evidence="1">
    <location>
        <position position="263"/>
    </location>
    <ligand>
        <name>Mg(2+)</name>
        <dbReference type="ChEBI" id="CHEBI:18420"/>
        <label>1</label>
    </ligand>
</feature>
<accession>A0A9D2NLA3</accession>
<dbReference type="InterPro" id="IPR036705">
    <property type="entry name" value="Ribosyl_crysJ1_sf"/>
</dbReference>
<dbReference type="InterPro" id="IPR005502">
    <property type="entry name" value="Ribosyl_crysJ1"/>
</dbReference>
<keyword evidence="1" id="KW-0460">Magnesium</keyword>
<evidence type="ECO:0000313" key="2">
    <source>
        <dbReference type="EMBL" id="HJC33476.1"/>
    </source>
</evidence>
<dbReference type="Proteomes" id="UP000823890">
    <property type="component" value="Unassembled WGS sequence"/>
</dbReference>
<reference evidence="2" key="1">
    <citation type="journal article" date="2021" name="PeerJ">
        <title>Extensive microbial diversity within the chicken gut microbiome revealed by metagenomics and culture.</title>
        <authorList>
            <person name="Gilroy R."/>
            <person name="Ravi A."/>
            <person name="Getino M."/>
            <person name="Pursley I."/>
            <person name="Horton D.L."/>
            <person name="Alikhan N.F."/>
            <person name="Baker D."/>
            <person name="Gharbi K."/>
            <person name="Hall N."/>
            <person name="Watson M."/>
            <person name="Adriaenssens E.M."/>
            <person name="Foster-Nyarko E."/>
            <person name="Jarju S."/>
            <person name="Secka A."/>
            <person name="Antonio M."/>
            <person name="Oren A."/>
            <person name="Chaudhuri R.R."/>
            <person name="La Ragione R."/>
            <person name="Hildebrand F."/>
            <person name="Pallen M.J."/>
        </authorList>
    </citation>
    <scope>NUCLEOTIDE SEQUENCE</scope>
    <source>
        <strain evidence="2">ChiW19-954</strain>
    </source>
</reference>
<comment type="caution">
    <text evidence="2">The sequence shown here is derived from an EMBL/GenBank/DDBJ whole genome shotgun (WGS) entry which is preliminary data.</text>
</comment>
<dbReference type="Pfam" id="PF03747">
    <property type="entry name" value="ADP_ribosyl_GH"/>
    <property type="match status" value="1"/>
</dbReference>
<dbReference type="GO" id="GO:0046872">
    <property type="term" value="F:metal ion binding"/>
    <property type="evidence" value="ECO:0007669"/>
    <property type="project" value="UniProtKB-KW"/>
</dbReference>
<dbReference type="AlphaFoldDB" id="A0A9D2NLA3"/>
<evidence type="ECO:0000313" key="3">
    <source>
        <dbReference type="Proteomes" id="UP000823890"/>
    </source>
</evidence>
<evidence type="ECO:0000256" key="1">
    <source>
        <dbReference type="PIRSR" id="PIRSR605502-1"/>
    </source>
</evidence>
<keyword evidence="1" id="KW-0479">Metal-binding</keyword>
<proteinExistence type="predicted"/>
<reference evidence="2" key="2">
    <citation type="submission" date="2021-04" db="EMBL/GenBank/DDBJ databases">
        <authorList>
            <person name="Gilroy R."/>
        </authorList>
    </citation>
    <scope>NUCLEOTIDE SEQUENCE</scope>
    <source>
        <strain evidence="2">ChiW19-954</strain>
    </source>
</reference>
<protein>
    <submittedName>
        <fullName evidence="2">ADP-ribosylglycohydrolase family protein</fullName>
    </submittedName>
</protein>